<feature type="compositionally biased region" description="Basic and acidic residues" evidence="1">
    <location>
        <begin position="39"/>
        <end position="49"/>
    </location>
</feature>
<sequence>MRREDGRYIDIDADEPDVAGEWMPSETDPPNAEPDDEKPDERWDKPTEV</sequence>
<feature type="region of interest" description="Disordered" evidence="1">
    <location>
        <begin position="1"/>
        <end position="49"/>
    </location>
</feature>
<dbReference type="RefSeq" id="WP_204286684.1">
    <property type="nucleotide sequence ID" value="NZ_BAABEJ010000014.1"/>
</dbReference>
<gene>
    <name evidence="2" type="ORF">Mam01_39240</name>
</gene>
<evidence type="ECO:0000313" key="3">
    <source>
        <dbReference type="Proteomes" id="UP000651728"/>
    </source>
</evidence>
<evidence type="ECO:0000256" key="1">
    <source>
        <dbReference type="SAM" id="MobiDB-lite"/>
    </source>
</evidence>
<feature type="compositionally biased region" description="Basic and acidic residues" evidence="1">
    <location>
        <begin position="1"/>
        <end position="10"/>
    </location>
</feature>
<evidence type="ECO:0000313" key="2">
    <source>
        <dbReference type="EMBL" id="GIH33760.1"/>
    </source>
</evidence>
<dbReference type="Proteomes" id="UP000651728">
    <property type="component" value="Unassembled WGS sequence"/>
</dbReference>
<organism evidence="2 3">
    <name type="scientific">Microbispora amethystogenes</name>
    <dbReference type="NCBI Taxonomy" id="1427754"/>
    <lineage>
        <taxon>Bacteria</taxon>
        <taxon>Bacillati</taxon>
        <taxon>Actinomycetota</taxon>
        <taxon>Actinomycetes</taxon>
        <taxon>Streptosporangiales</taxon>
        <taxon>Streptosporangiaceae</taxon>
        <taxon>Microbispora</taxon>
    </lineage>
</organism>
<reference evidence="2 3" key="1">
    <citation type="submission" date="2021-01" db="EMBL/GenBank/DDBJ databases">
        <title>Whole genome shotgun sequence of Microbispora amethystogenes NBRC 101907.</title>
        <authorList>
            <person name="Komaki H."/>
            <person name="Tamura T."/>
        </authorList>
    </citation>
    <scope>NUCLEOTIDE SEQUENCE [LARGE SCALE GENOMIC DNA]</scope>
    <source>
        <strain evidence="2 3">NBRC 101907</strain>
    </source>
</reference>
<proteinExistence type="predicted"/>
<protein>
    <submittedName>
        <fullName evidence="2">Uncharacterized protein</fullName>
    </submittedName>
</protein>
<comment type="caution">
    <text evidence="2">The sequence shown here is derived from an EMBL/GenBank/DDBJ whole genome shotgun (WGS) entry which is preliminary data.</text>
</comment>
<keyword evidence="3" id="KW-1185">Reference proteome</keyword>
<name>A0ABQ4FG18_9ACTN</name>
<accession>A0ABQ4FG18</accession>
<dbReference type="EMBL" id="BOOB01000027">
    <property type="protein sequence ID" value="GIH33760.1"/>
    <property type="molecule type" value="Genomic_DNA"/>
</dbReference>